<reference evidence="3" key="1">
    <citation type="submission" date="2024-06" db="EMBL/GenBank/DDBJ databases">
        <title>Multi-omics analyses provide insights into the biosynthesis of the anticancer antibiotic pleurotin in Hohenbuehelia grisea.</title>
        <authorList>
            <person name="Weaver J.A."/>
            <person name="Alberti F."/>
        </authorList>
    </citation>
    <scope>NUCLEOTIDE SEQUENCE [LARGE SCALE GENOMIC DNA]</scope>
    <source>
        <strain evidence="3">T-177</strain>
    </source>
</reference>
<evidence type="ECO:0008006" key="4">
    <source>
        <dbReference type="Google" id="ProtNLM"/>
    </source>
</evidence>
<accession>A0ABR3ISG0</accession>
<feature type="compositionally biased region" description="Polar residues" evidence="1">
    <location>
        <begin position="256"/>
        <end position="267"/>
    </location>
</feature>
<evidence type="ECO:0000256" key="1">
    <source>
        <dbReference type="SAM" id="MobiDB-lite"/>
    </source>
</evidence>
<protein>
    <recommendedName>
        <fullName evidence="4">SAP domain-containing protein</fullName>
    </recommendedName>
</protein>
<sequence length="1073" mass="111596">MSTTTTQILFNPTALQSLKRDQLVKLCKVHSIKASGKNVDLIEKLKQHGLALQAAEARRDDDQEITEAGNPPSQDEAITDSTSNEETQDTDGTAVESPPTDDWRPPAPRPSEQWEIVMESIEELDEESSSGSSQNTLTSKGTCSSSRTLGGSTGEFGTGSSKASSVSSSIKALASSFGLNRMRSTKSTLSSSTSLPPPLPSTSSLQAGKEDDLLLNSTPYSALPLTATPDLPRSDNLKFTPPQSHLPGAFGEENDSVQTNPFSSQPLRTGVPAPSVPNARLSLGLGTPMKGAGPSTTVRLVSSSTAFTSTGSLQSRPNNSEDSWTEGSTPKLKPYSTTFDLVLGSPAPLYPALPLEDLGDAMPGMLNAGSKPIARTPSKASSRLADSPQRQPFVFGSPLPQHRLSNAQFQDAAKSVLEEMNKRLQQDGVSTVSTDILQQLGKGKPPAVSVADTTGAKSRQAERQEVRERFKRAHEDAFGKMAGINERPTRSAPSVLGQKRKSNALDDGTKAGIRRRPSSMAKGPVVNRAAGTRVISGARRKARAIPGGFGEEEESGDDDGGDADVEAGERAGKRVRLSIAGGSGVGDPKEDAEEAEKREKEREAIKRKLEISKARRRSSMGTGRQSMGRGRVSTGRPNLLTKPKPKPSRFGFLSSAKSLVQGVWNRGKTTAPPAPATTTAKPPSSSIPVPASKPVIGGASNSAPNIKIQAGTPAGASSSSRNSRLLKPDAKSGTVKSNLSARSRSPIPSFGPETDKASSRSMNAGTTSSTGIKAAAKSPAVSSVGTRMSVAGNSTGSRSSVVGSRVSSMGTRASRASVATNGDAGSKNTRSSSITKPGIPRPTSSTSSRASTSRLMAPTASSLAKTNSLAHRTSTALEPVNESGRTAWNSALGSITNNHGTSSLAMSPSPKRGIFHKQLSSPSSIPTPIRTAAQPMSLGAASAALTQGTAAAASTTTKPAVAPKPRSLSGRKPRISRSKVIAKLASQRAASGGVPIAVSAGARKLRPSVEGKRTRSSLGVKVQRQSLGGGLKAGRNEAALAAKRKARASEYARRRSTRGPENVGGDAMDTDDA</sequence>
<feature type="compositionally biased region" description="Low complexity" evidence="1">
    <location>
        <begin position="841"/>
        <end position="854"/>
    </location>
</feature>
<proteinExistence type="predicted"/>
<organism evidence="2 3">
    <name type="scientific">Hohenbuehelia grisea</name>
    <dbReference type="NCBI Taxonomy" id="104357"/>
    <lineage>
        <taxon>Eukaryota</taxon>
        <taxon>Fungi</taxon>
        <taxon>Dikarya</taxon>
        <taxon>Basidiomycota</taxon>
        <taxon>Agaricomycotina</taxon>
        <taxon>Agaricomycetes</taxon>
        <taxon>Agaricomycetidae</taxon>
        <taxon>Agaricales</taxon>
        <taxon>Pleurotineae</taxon>
        <taxon>Pleurotaceae</taxon>
        <taxon>Hohenbuehelia</taxon>
    </lineage>
</organism>
<feature type="compositionally biased region" description="Low complexity" evidence="1">
    <location>
        <begin position="158"/>
        <end position="176"/>
    </location>
</feature>
<feature type="region of interest" description="Disordered" evidence="1">
    <location>
        <begin position="53"/>
        <end position="331"/>
    </location>
</feature>
<name>A0ABR3ISG0_9AGAR</name>
<feature type="compositionally biased region" description="Polar residues" evidence="1">
    <location>
        <begin position="759"/>
        <end position="771"/>
    </location>
</feature>
<feature type="compositionally biased region" description="Basic and acidic residues" evidence="1">
    <location>
        <begin position="595"/>
        <end position="613"/>
    </location>
</feature>
<feature type="region of interest" description="Disordered" evidence="1">
    <location>
        <begin position="366"/>
        <end position="401"/>
    </location>
</feature>
<feature type="region of interest" description="Disordered" evidence="1">
    <location>
        <begin position="949"/>
        <end position="976"/>
    </location>
</feature>
<feature type="compositionally biased region" description="Polar residues" evidence="1">
    <location>
        <begin position="826"/>
        <end position="835"/>
    </location>
</feature>
<feature type="compositionally biased region" description="Low complexity" evidence="1">
    <location>
        <begin position="949"/>
        <end position="964"/>
    </location>
</feature>
<dbReference type="EMBL" id="JASNQZ010000015">
    <property type="protein sequence ID" value="KAL0946234.1"/>
    <property type="molecule type" value="Genomic_DNA"/>
</dbReference>
<comment type="caution">
    <text evidence="2">The sequence shown here is derived from an EMBL/GenBank/DDBJ whole genome shotgun (WGS) entry which is preliminary data.</text>
</comment>
<keyword evidence="3" id="KW-1185">Reference proteome</keyword>
<feature type="compositionally biased region" description="Low complexity" evidence="1">
    <location>
        <begin position="668"/>
        <end position="683"/>
    </location>
</feature>
<feature type="compositionally biased region" description="Basic and acidic residues" evidence="1">
    <location>
        <begin position="459"/>
        <end position="478"/>
    </location>
</feature>
<gene>
    <name evidence="2" type="ORF">HGRIS_012493</name>
</gene>
<feature type="compositionally biased region" description="Low complexity" evidence="1">
    <location>
        <begin position="185"/>
        <end position="194"/>
    </location>
</feature>
<feature type="compositionally biased region" description="Polar residues" evidence="1">
    <location>
        <begin position="294"/>
        <end position="328"/>
    </location>
</feature>
<evidence type="ECO:0000313" key="2">
    <source>
        <dbReference type="EMBL" id="KAL0946234.1"/>
    </source>
</evidence>
<evidence type="ECO:0000313" key="3">
    <source>
        <dbReference type="Proteomes" id="UP001556367"/>
    </source>
</evidence>
<feature type="compositionally biased region" description="Low complexity" evidence="1">
    <location>
        <begin position="920"/>
        <end position="929"/>
    </location>
</feature>
<feature type="region of interest" description="Disordered" evidence="1">
    <location>
        <begin position="1027"/>
        <end position="1073"/>
    </location>
</feature>
<dbReference type="Proteomes" id="UP001556367">
    <property type="component" value="Unassembled WGS sequence"/>
</dbReference>
<feature type="compositionally biased region" description="Polar residues" evidence="1">
    <location>
        <begin position="734"/>
        <end position="743"/>
    </location>
</feature>
<feature type="compositionally biased region" description="Low complexity" evidence="1">
    <location>
        <begin position="773"/>
        <end position="784"/>
    </location>
</feature>
<feature type="compositionally biased region" description="Low complexity" evidence="1">
    <location>
        <begin position="794"/>
        <end position="812"/>
    </location>
</feature>
<feature type="region of interest" description="Disordered" evidence="1">
    <location>
        <begin position="899"/>
        <end position="930"/>
    </location>
</feature>
<feature type="compositionally biased region" description="Acidic residues" evidence="1">
    <location>
        <begin position="550"/>
        <end position="566"/>
    </location>
</feature>
<feature type="compositionally biased region" description="Polar residues" evidence="1">
    <location>
        <begin position="859"/>
        <end position="876"/>
    </location>
</feature>
<feature type="region of interest" description="Disordered" evidence="1">
    <location>
        <begin position="439"/>
        <end position="882"/>
    </location>
</feature>
<feature type="compositionally biased region" description="Polar residues" evidence="1">
    <location>
        <begin position="134"/>
        <end position="147"/>
    </location>
</feature>